<dbReference type="InterPro" id="IPR025943">
    <property type="entry name" value="Sigma_54_int_dom_ATP-bd_2"/>
</dbReference>
<evidence type="ECO:0000256" key="2">
    <source>
        <dbReference type="ARBA" id="ARBA00022840"/>
    </source>
</evidence>
<dbReference type="PANTHER" id="PTHR32071">
    <property type="entry name" value="TRANSCRIPTIONAL REGULATORY PROTEIN"/>
    <property type="match status" value="1"/>
</dbReference>
<dbReference type="AlphaFoldDB" id="A0A2S9K651"/>
<name>A0A2S9K651_9BURK</name>
<dbReference type="PROSITE" id="PS00675">
    <property type="entry name" value="SIGMA54_INTERACT_1"/>
    <property type="match status" value="1"/>
</dbReference>
<dbReference type="InterPro" id="IPR003593">
    <property type="entry name" value="AAA+_ATPase"/>
</dbReference>
<evidence type="ECO:0000256" key="3">
    <source>
        <dbReference type="ARBA" id="ARBA00023015"/>
    </source>
</evidence>
<keyword evidence="4" id="KW-0804">Transcription</keyword>
<organism evidence="7 8">
    <name type="scientific">Malikia granosa</name>
    <dbReference type="NCBI Taxonomy" id="263067"/>
    <lineage>
        <taxon>Bacteria</taxon>
        <taxon>Pseudomonadati</taxon>
        <taxon>Pseudomonadota</taxon>
        <taxon>Betaproteobacteria</taxon>
        <taxon>Burkholderiales</taxon>
        <taxon>Comamonadaceae</taxon>
        <taxon>Malikia</taxon>
    </lineage>
</organism>
<dbReference type="FunFam" id="3.40.50.300:FF:000006">
    <property type="entry name" value="DNA-binding transcriptional regulator NtrC"/>
    <property type="match status" value="1"/>
</dbReference>
<dbReference type="Gene3D" id="3.40.50.300">
    <property type="entry name" value="P-loop containing nucleotide triphosphate hydrolases"/>
    <property type="match status" value="1"/>
</dbReference>
<dbReference type="Gene3D" id="3.30.450.20">
    <property type="entry name" value="PAS domain"/>
    <property type="match status" value="1"/>
</dbReference>
<dbReference type="GO" id="GO:0005524">
    <property type="term" value="F:ATP binding"/>
    <property type="evidence" value="ECO:0007669"/>
    <property type="project" value="UniProtKB-KW"/>
</dbReference>
<feature type="domain" description="Sigma-54 factor interaction" evidence="6">
    <location>
        <begin position="147"/>
        <end position="373"/>
    </location>
</feature>
<reference evidence="7 8" key="1">
    <citation type="submission" date="2018-03" db="EMBL/GenBank/DDBJ databases">
        <title>Comparative genomics illustrates the genes involved in a hyperalkaliphilic mechanisms of Serpentinomonas isolated from highly-alkaline calcium-rich serpentinized springs.</title>
        <authorList>
            <person name="Suzuki S."/>
            <person name="Ishii S."/>
            <person name="Walworth N."/>
            <person name="Bird L."/>
            <person name="Kuenen J.G."/>
            <person name="Nealson K.H."/>
        </authorList>
    </citation>
    <scope>NUCLEOTIDE SEQUENCE [LARGE SCALE GENOMIC DNA]</scope>
    <source>
        <strain evidence="7 8">P1</strain>
    </source>
</reference>
<dbReference type="InterPro" id="IPR009057">
    <property type="entry name" value="Homeodomain-like_sf"/>
</dbReference>
<dbReference type="SMART" id="SM00091">
    <property type="entry name" value="PAS"/>
    <property type="match status" value="1"/>
</dbReference>
<feature type="region of interest" description="Disordered" evidence="5">
    <location>
        <begin position="400"/>
        <end position="421"/>
    </location>
</feature>
<dbReference type="Pfam" id="PF02954">
    <property type="entry name" value="HTH_8"/>
    <property type="match status" value="1"/>
</dbReference>
<protein>
    <submittedName>
        <fullName evidence="7">Fis family transcriptional regulator</fullName>
    </submittedName>
</protein>
<keyword evidence="1" id="KW-0547">Nucleotide-binding</keyword>
<dbReference type="InterPro" id="IPR002197">
    <property type="entry name" value="HTH_Fis"/>
</dbReference>
<evidence type="ECO:0000256" key="1">
    <source>
        <dbReference type="ARBA" id="ARBA00022741"/>
    </source>
</evidence>
<dbReference type="Gene3D" id="1.10.10.60">
    <property type="entry name" value="Homeodomain-like"/>
    <property type="match status" value="1"/>
</dbReference>
<gene>
    <name evidence="7" type="ORF">C6P64_07135</name>
</gene>
<dbReference type="InterPro" id="IPR058031">
    <property type="entry name" value="AAA_lid_NorR"/>
</dbReference>
<keyword evidence="8" id="KW-1185">Reference proteome</keyword>
<dbReference type="CDD" id="cd00009">
    <property type="entry name" value="AAA"/>
    <property type="match status" value="1"/>
</dbReference>
<evidence type="ECO:0000313" key="8">
    <source>
        <dbReference type="Proteomes" id="UP000238589"/>
    </source>
</evidence>
<dbReference type="InterPro" id="IPR035965">
    <property type="entry name" value="PAS-like_dom_sf"/>
</dbReference>
<dbReference type="SMART" id="SM00382">
    <property type="entry name" value="AAA"/>
    <property type="match status" value="1"/>
</dbReference>
<accession>A0A2S9K651</accession>
<dbReference type="Gene3D" id="1.10.8.60">
    <property type="match status" value="1"/>
</dbReference>
<dbReference type="PRINTS" id="PR01590">
    <property type="entry name" value="HTHFIS"/>
</dbReference>
<dbReference type="InterPro" id="IPR002078">
    <property type="entry name" value="Sigma_54_int"/>
</dbReference>
<dbReference type="EMBL" id="PVLQ01000023">
    <property type="protein sequence ID" value="PRD65865.1"/>
    <property type="molecule type" value="Genomic_DNA"/>
</dbReference>
<evidence type="ECO:0000259" key="6">
    <source>
        <dbReference type="PROSITE" id="PS50045"/>
    </source>
</evidence>
<dbReference type="PROSITE" id="PS00676">
    <property type="entry name" value="SIGMA54_INTERACT_2"/>
    <property type="match status" value="1"/>
</dbReference>
<dbReference type="InterPro" id="IPR027417">
    <property type="entry name" value="P-loop_NTPase"/>
</dbReference>
<dbReference type="Proteomes" id="UP000238589">
    <property type="component" value="Unassembled WGS sequence"/>
</dbReference>
<proteinExistence type="predicted"/>
<dbReference type="GO" id="GO:0043565">
    <property type="term" value="F:sequence-specific DNA binding"/>
    <property type="evidence" value="ECO:0007669"/>
    <property type="project" value="InterPro"/>
</dbReference>
<dbReference type="PROSITE" id="PS50045">
    <property type="entry name" value="SIGMA54_INTERACT_4"/>
    <property type="match status" value="1"/>
</dbReference>
<sequence>MTNNVSSDSQSQSQPILSPDRAELTSFLEGLPEPHILCDPDYRIVAANQAYRHLYGGEGELTGRTCYEVSHHFDRPCDQAGESCPMARARESGQRERILHLHHTSCGQSYVNIELTPLLNPRGEMTGYIEKMETVQHAHLQPQAQGLIGRSPAFRQMLALVMRIAPTDSAVMLLGETGTGKDLVAQTLHASSQRAAKPFVPVDCSSLTETLFESELFGHERGAFTDAHRAKAGLVETAHEGTLFLDEVGDIPLTMQVKLLRLLENGVYRRVGSTEQRQADVRIISATHRDLPTMVREGRFREDLYHRLCTFPIRLPPLRARADDLPLLADSLLSRLMPQRRIKLTSDALELLGHQPFHGNVRELRNLLERAIVLTDDTQIGVEAVEWALQLDRDLLKDPQDGAKESTLSGSHLPMGGTAEGTLRGSWQRLRVEQLRERLQGWSGTRTELARELGVSERTLYRKLKALGMV</sequence>
<dbReference type="InterPro" id="IPR000014">
    <property type="entry name" value="PAS"/>
</dbReference>
<dbReference type="InterPro" id="IPR013656">
    <property type="entry name" value="PAS_4"/>
</dbReference>
<dbReference type="Pfam" id="PF25601">
    <property type="entry name" value="AAA_lid_14"/>
    <property type="match status" value="1"/>
</dbReference>
<dbReference type="CDD" id="cd00130">
    <property type="entry name" value="PAS"/>
    <property type="match status" value="1"/>
</dbReference>
<dbReference type="SUPFAM" id="SSF46689">
    <property type="entry name" value="Homeodomain-like"/>
    <property type="match status" value="1"/>
</dbReference>
<dbReference type="InterPro" id="IPR025662">
    <property type="entry name" value="Sigma_54_int_dom_ATP-bd_1"/>
</dbReference>
<dbReference type="GO" id="GO:0006355">
    <property type="term" value="P:regulation of DNA-templated transcription"/>
    <property type="evidence" value="ECO:0007669"/>
    <property type="project" value="InterPro"/>
</dbReference>
<keyword evidence="2" id="KW-0067">ATP-binding</keyword>
<dbReference type="Pfam" id="PF08448">
    <property type="entry name" value="PAS_4"/>
    <property type="match status" value="1"/>
</dbReference>
<evidence type="ECO:0000256" key="5">
    <source>
        <dbReference type="SAM" id="MobiDB-lite"/>
    </source>
</evidence>
<dbReference type="Pfam" id="PF00158">
    <property type="entry name" value="Sigma54_activat"/>
    <property type="match status" value="1"/>
</dbReference>
<dbReference type="SUPFAM" id="SSF52540">
    <property type="entry name" value="P-loop containing nucleoside triphosphate hydrolases"/>
    <property type="match status" value="1"/>
</dbReference>
<dbReference type="OrthoDB" id="9761705at2"/>
<evidence type="ECO:0000313" key="7">
    <source>
        <dbReference type="EMBL" id="PRD65865.1"/>
    </source>
</evidence>
<comment type="caution">
    <text evidence="7">The sequence shown here is derived from an EMBL/GenBank/DDBJ whole genome shotgun (WGS) entry which is preliminary data.</text>
</comment>
<evidence type="ECO:0000256" key="4">
    <source>
        <dbReference type="ARBA" id="ARBA00023163"/>
    </source>
</evidence>
<dbReference type="SUPFAM" id="SSF55785">
    <property type="entry name" value="PYP-like sensor domain (PAS domain)"/>
    <property type="match status" value="1"/>
</dbReference>
<keyword evidence="3" id="KW-0805">Transcription regulation</keyword>